<accession>A0A251TTD3</accession>
<keyword evidence="1" id="KW-0479">Metal-binding</keyword>
<feature type="region of interest" description="Disordered" evidence="3">
    <location>
        <begin position="121"/>
        <end position="158"/>
    </location>
</feature>
<dbReference type="CDD" id="cd04216">
    <property type="entry name" value="Phytocyanin"/>
    <property type="match status" value="1"/>
</dbReference>
<dbReference type="OrthoDB" id="206968at2759"/>
<keyword evidence="5" id="KW-0732">Signal</keyword>
<keyword evidence="4" id="KW-0812">Transmembrane</keyword>
<reference evidence="7 9" key="1">
    <citation type="journal article" date="2017" name="Nature">
        <title>The sunflower genome provides insights into oil metabolism, flowering and Asterid evolution.</title>
        <authorList>
            <person name="Badouin H."/>
            <person name="Gouzy J."/>
            <person name="Grassa C.J."/>
            <person name="Murat F."/>
            <person name="Staton S.E."/>
            <person name="Cottret L."/>
            <person name="Lelandais-Briere C."/>
            <person name="Owens G.L."/>
            <person name="Carrere S."/>
            <person name="Mayjonade B."/>
            <person name="Legrand L."/>
            <person name="Gill N."/>
            <person name="Kane N.C."/>
            <person name="Bowers J.E."/>
            <person name="Hubner S."/>
            <person name="Bellec A."/>
            <person name="Berard A."/>
            <person name="Berges H."/>
            <person name="Blanchet N."/>
            <person name="Boniface M.C."/>
            <person name="Brunel D."/>
            <person name="Catrice O."/>
            <person name="Chaidir N."/>
            <person name="Claudel C."/>
            <person name="Donnadieu C."/>
            <person name="Faraut T."/>
            <person name="Fievet G."/>
            <person name="Helmstetter N."/>
            <person name="King M."/>
            <person name="Knapp S.J."/>
            <person name="Lai Z."/>
            <person name="Le Paslier M.C."/>
            <person name="Lippi Y."/>
            <person name="Lorenzon L."/>
            <person name="Mandel J.R."/>
            <person name="Marage G."/>
            <person name="Marchand G."/>
            <person name="Marquand E."/>
            <person name="Bret-Mestries E."/>
            <person name="Morien E."/>
            <person name="Nambeesan S."/>
            <person name="Nguyen T."/>
            <person name="Pegot-Espagnet P."/>
            <person name="Pouilly N."/>
            <person name="Raftis F."/>
            <person name="Sallet E."/>
            <person name="Schiex T."/>
            <person name="Thomas J."/>
            <person name="Vandecasteele C."/>
            <person name="Vares D."/>
            <person name="Vear F."/>
            <person name="Vautrin S."/>
            <person name="Crespi M."/>
            <person name="Mangin B."/>
            <person name="Burke J.M."/>
            <person name="Salse J."/>
            <person name="Munos S."/>
            <person name="Vincourt P."/>
            <person name="Rieseberg L.H."/>
            <person name="Langlade N.B."/>
        </authorList>
    </citation>
    <scope>NUCLEOTIDE SEQUENCE [LARGE SCALE GENOMIC DNA]</scope>
    <source>
        <strain evidence="9">cv. SF193</strain>
        <tissue evidence="7">Leaves</tissue>
    </source>
</reference>
<dbReference type="STRING" id="4232.A0A251TTD3"/>
<feature type="compositionally biased region" description="Low complexity" evidence="3">
    <location>
        <begin position="128"/>
        <end position="153"/>
    </location>
</feature>
<evidence type="ECO:0000313" key="7">
    <source>
        <dbReference type="EMBL" id="KAF5790073.1"/>
    </source>
</evidence>
<protein>
    <submittedName>
        <fullName evidence="7">Phytocyanin domain, cupredoxin</fullName>
    </submittedName>
    <submittedName>
        <fullName evidence="8">Putative cupredoxin superfamily protein</fullName>
    </submittedName>
</protein>
<reference evidence="8" key="2">
    <citation type="submission" date="2017-02" db="EMBL/GenBank/DDBJ databases">
        <title>Sunflower complete genome.</title>
        <authorList>
            <person name="Langlade N."/>
            <person name="Munos S."/>
        </authorList>
    </citation>
    <scope>NUCLEOTIDE SEQUENCE [LARGE SCALE GENOMIC DNA]</scope>
    <source>
        <tissue evidence="8">Leaves</tissue>
    </source>
</reference>
<feature type="domain" description="Phytocyanin" evidence="6">
    <location>
        <begin position="23"/>
        <end position="121"/>
    </location>
</feature>
<feature type="transmembrane region" description="Helical" evidence="4">
    <location>
        <begin position="161"/>
        <end position="181"/>
    </location>
</feature>
<dbReference type="SUPFAM" id="SSF49503">
    <property type="entry name" value="Cupredoxins"/>
    <property type="match status" value="1"/>
</dbReference>
<evidence type="ECO:0000313" key="8">
    <source>
        <dbReference type="EMBL" id="OTG14398.1"/>
    </source>
</evidence>
<dbReference type="Pfam" id="PF02298">
    <property type="entry name" value="Cu_bind_like"/>
    <property type="match status" value="1"/>
</dbReference>
<dbReference type="InParanoid" id="A0A251TTD3"/>
<keyword evidence="9" id="KW-1185">Reference proteome</keyword>
<dbReference type="GO" id="GO:0009055">
    <property type="term" value="F:electron transfer activity"/>
    <property type="evidence" value="ECO:0007669"/>
    <property type="project" value="InterPro"/>
</dbReference>
<dbReference type="FunCoup" id="A0A251TTD3">
    <property type="interactions" value="143"/>
</dbReference>
<dbReference type="Gramene" id="mRNA:HanXRQr2_Chr09g0378771">
    <property type="protein sequence ID" value="mRNA:HanXRQr2_Chr09g0378771"/>
    <property type="gene ID" value="HanXRQr2_Chr09g0378771"/>
</dbReference>
<sequence length="182" mass="18598">MRIYPIGFVLLVLVTCGISCLAIDYTVGDSAGWSLSVDYSTWASGKKFNVRDSLVFNYGSSHTVAEVSADDYDKCNVANSIMSYSSSPTTVTLNKTGTHYFVCGVVGHCSGGMKVAVPVTGDGGSGGATPAPSGPDGSSSAKPTPTPSSGTGKVPASSSTISPVVIVWLISLVSLVLMFVLA</sequence>
<dbReference type="Gene3D" id="2.60.40.420">
    <property type="entry name" value="Cupredoxins - blue copper proteins"/>
    <property type="match status" value="1"/>
</dbReference>
<dbReference type="GO" id="GO:0005886">
    <property type="term" value="C:plasma membrane"/>
    <property type="evidence" value="ECO:0000318"/>
    <property type="project" value="GO_Central"/>
</dbReference>
<dbReference type="EMBL" id="CM007898">
    <property type="protein sequence ID" value="OTG14398.1"/>
    <property type="molecule type" value="Genomic_DNA"/>
</dbReference>
<reference evidence="7" key="3">
    <citation type="submission" date="2020-06" db="EMBL/GenBank/DDBJ databases">
        <title>Helianthus annuus Genome sequencing and assembly Release 2.</title>
        <authorList>
            <person name="Gouzy J."/>
            <person name="Langlade N."/>
            <person name="Munos S."/>
        </authorList>
    </citation>
    <scope>NUCLEOTIDE SEQUENCE</scope>
    <source>
        <tissue evidence="7">Leaves</tissue>
    </source>
</reference>
<proteinExistence type="predicted"/>
<evidence type="ECO:0000256" key="1">
    <source>
        <dbReference type="ARBA" id="ARBA00022723"/>
    </source>
</evidence>
<dbReference type="PANTHER" id="PTHR33021">
    <property type="entry name" value="BLUE COPPER PROTEIN"/>
    <property type="match status" value="1"/>
</dbReference>
<dbReference type="EMBL" id="MNCJ02000324">
    <property type="protein sequence ID" value="KAF5790073.1"/>
    <property type="molecule type" value="Genomic_DNA"/>
</dbReference>
<dbReference type="OMA" id="IFFNVFA"/>
<gene>
    <name evidence="8" type="ORF">HannXRQ_Chr09g0248931</name>
    <name evidence="7" type="ORF">HanXRQr2_Chr09g0378771</name>
</gene>
<dbReference type="Proteomes" id="UP000215914">
    <property type="component" value="Chromosome 9"/>
</dbReference>
<organism evidence="8 9">
    <name type="scientific">Helianthus annuus</name>
    <name type="common">Common sunflower</name>
    <dbReference type="NCBI Taxonomy" id="4232"/>
    <lineage>
        <taxon>Eukaryota</taxon>
        <taxon>Viridiplantae</taxon>
        <taxon>Streptophyta</taxon>
        <taxon>Embryophyta</taxon>
        <taxon>Tracheophyta</taxon>
        <taxon>Spermatophyta</taxon>
        <taxon>Magnoliopsida</taxon>
        <taxon>eudicotyledons</taxon>
        <taxon>Gunneridae</taxon>
        <taxon>Pentapetalae</taxon>
        <taxon>asterids</taxon>
        <taxon>campanulids</taxon>
        <taxon>Asterales</taxon>
        <taxon>Asteraceae</taxon>
        <taxon>Asteroideae</taxon>
        <taxon>Heliantheae alliance</taxon>
        <taxon>Heliantheae</taxon>
        <taxon>Helianthus</taxon>
    </lineage>
</organism>
<dbReference type="AlphaFoldDB" id="A0A251TTD3"/>
<dbReference type="GO" id="GO:0046872">
    <property type="term" value="F:metal ion binding"/>
    <property type="evidence" value="ECO:0007669"/>
    <property type="project" value="UniProtKB-KW"/>
</dbReference>
<dbReference type="PANTHER" id="PTHR33021:SF193">
    <property type="entry name" value="OS06G0218600 PROTEIN"/>
    <property type="match status" value="1"/>
</dbReference>
<evidence type="ECO:0000256" key="3">
    <source>
        <dbReference type="SAM" id="MobiDB-lite"/>
    </source>
</evidence>
<evidence type="ECO:0000259" key="6">
    <source>
        <dbReference type="PROSITE" id="PS51485"/>
    </source>
</evidence>
<evidence type="ECO:0000256" key="4">
    <source>
        <dbReference type="SAM" id="Phobius"/>
    </source>
</evidence>
<dbReference type="FunFam" id="2.60.40.420:FF:000003">
    <property type="entry name" value="Blue copper"/>
    <property type="match status" value="1"/>
</dbReference>
<dbReference type="InterPro" id="IPR039391">
    <property type="entry name" value="Phytocyanin-like"/>
</dbReference>
<evidence type="ECO:0000256" key="2">
    <source>
        <dbReference type="ARBA" id="ARBA00023180"/>
    </source>
</evidence>
<evidence type="ECO:0000313" key="9">
    <source>
        <dbReference type="Proteomes" id="UP000215914"/>
    </source>
</evidence>
<dbReference type="InterPro" id="IPR008972">
    <property type="entry name" value="Cupredoxin"/>
</dbReference>
<feature type="chain" id="PRO_5012287169" evidence="5">
    <location>
        <begin position="23"/>
        <end position="182"/>
    </location>
</feature>
<dbReference type="PROSITE" id="PS51485">
    <property type="entry name" value="PHYTOCYANIN"/>
    <property type="match status" value="1"/>
</dbReference>
<feature type="signal peptide" evidence="5">
    <location>
        <begin position="1"/>
        <end position="22"/>
    </location>
</feature>
<keyword evidence="4" id="KW-0472">Membrane</keyword>
<dbReference type="InterPro" id="IPR003245">
    <property type="entry name" value="Phytocyanin_dom"/>
</dbReference>
<keyword evidence="2" id="KW-0325">Glycoprotein</keyword>
<keyword evidence="4" id="KW-1133">Transmembrane helix</keyword>
<evidence type="ECO:0000256" key="5">
    <source>
        <dbReference type="SAM" id="SignalP"/>
    </source>
</evidence>
<name>A0A251TTD3_HELAN</name>